<protein>
    <submittedName>
        <fullName evidence="2">Uncharacterized protein</fullName>
    </submittedName>
</protein>
<dbReference type="EMBL" id="BKCJ011639816">
    <property type="protein sequence ID" value="GFD45096.1"/>
    <property type="molecule type" value="Genomic_DNA"/>
</dbReference>
<sequence>PRNEIRKLEMEIWELKVKGTISLSSRQQAKGNWRIHQQPLGTNNNNNTRTKGRTLDEFTPQHLWKEVIWGIQTPMR</sequence>
<name>A0A699WHB1_TANCI</name>
<reference evidence="2" key="1">
    <citation type="journal article" date="2019" name="Sci. Rep.">
        <title>Draft genome of Tanacetum cinerariifolium, the natural source of mosquito coil.</title>
        <authorList>
            <person name="Yamashiro T."/>
            <person name="Shiraishi A."/>
            <person name="Satake H."/>
            <person name="Nakayama K."/>
        </authorList>
    </citation>
    <scope>NUCLEOTIDE SEQUENCE</scope>
</reference>
<proteinExistence type="predicted"/>
<feature type="non-terminal residue" evidence="2">
    <location>
        <position position="1"/>
    </location>
</feature>
<evidence type="ECO:0000313" key="2">
    <source>
        <dbReference type="EMBL" id="GFD45096.1"/>
    </source>
</evidence>
<feature type="region of interest" description="Disordered" evidence="1">
    <location>
        <begin position="26"/>
        <end position="53"/>
    </location>
</feature>
<comment type="caution">
    <text evidence="2">The sequence shown here is derived from an EMBL/GenBank/DDBJ whole genome shotgun (WGS) entry which is preliminary data.</text>
</comment>
<organism evidence="2">
    <name type="scientific">Tanacetum cinerariifolium</name>
    <name type="common">Dalmatian daisy</name>
    <name type="synonym">Chrysanthemum cinerariifolium</name>
    <dbReference type="NCBI Taxonomy" id="118510"/>
    <lineage>
        <taxon>Eukaryota</taxon>
        <taxon>Viridiplantae</taxon>
        <taxon>Streptophyta</taxon>
        <taxon>Embryophyta</taxon>
        <taxon>Tracheophyta</taxon>
        <taxon>Spermatophyta</taxon>
        <taxon>Magnoliopsida</taxon>
        <taxon>eudicotyledons</taxon>
        <taxon>Gunneridae</taxon>
        <taxon>Pentapetalae</taxon>
        <taxon>asterids</taxon>
        <taxon>campanulids</taxon>
        <taxon>Asterales</taxon>
        <taxon>Asteraceae</taxon>
        <taxon>Asteroideae</taxon>
        <taxon>Anthemideae</taxon>
        <taxon>Anthemidinae</taxon>
        <taxon>Tanacetum</taxon>
    </lineage>
</organism>
<dbReference type="AlphaFoldDB" id="A0A699WHB1"/>
<accession>A0A699WHB1</accession>
<gene>
    <name evidence="2" type="ORF">Tci_917065</name>
</gene>
<evidence type="ECO:0000256" key="1">
    <source>
        <dbReference type="SAM" id="MobiDB-lite"/>
    </source>
</evidence>